<keyword evidence="2" id="KW-0472">Membrane</keyword>
<dbReference type="Proteomes" id="UP001165079">
    <property type="component" value="Unassembled WGS sequence"/>
</dbReference>
<organism evidence="3 4">
    <name type="scientific">Actinorhabdospora filicis</name>
    <dbReference type="NCBI Taxonomy" id="1785913"/>
    <lineage>
        <taxon>Bacteria</taxon>
        <taxon>Bacillati</taxon>
        <taxon>Actinomycetota</taxon>
        <taxon>Actinomycetes</taxon>
        <taxon>Micromonosporales</taxon>
        <taxon>Micromonosporaceae</taxon>
        <taxon>Actinorhabdospora</taxon>
    </lineage>
</organism>
<feature type="compositionally biased region" description="Low complexity" evidence="1">
    <location>
        <begin position="364"/>
        <end position="375"/>
    </location>
</feature>
<dbReference type="AlphaFoldDB" id="A0A9W6W849"/>
<proteinExistence type="predicted"/>
<dbReference type="EMBL" id="BSTX01000001">
    <property type="protein sequence ID" value="GLZ77224.1"/>
    <property type="molecule type" value="Genomic_DNA"/>
</dbReference>
<keyword evidence="2" id="KW-1133">Transmembrane helix</keyword>
<evidence type="ECO:0000256" key="1">
    <source>
        <dbReference type="SAM" id="MobiDB-lite"/>
    </source>
</evidence>
<sequence length="521" mass="52009">MSRSTAHHPPSARRAVSATAALVLGLTWTIAPAGAAQARDCLGTTVLAASGAELLRVSALDLRAFGVNLPPVSDNRLSTGGSAVSSEAKVKARATAELYQGDLPLDALGPASSPGKSVLQTAPPQNDAPQTTAIAARDLGLVHSGAGEISARAVWPKRLGCGESGGPITETHSSLSDLRVLPGGVPLIGREGASLLALPGTAAASTGTELVRTKAGTDGVGAHAAASMADLYLMRGTTAQSRIRMLAAPTLSVVTDGTKKNGSVTYTAPLLEIQKPGGGTLKLDSPEKSVEYGLPSSSLLEGGGPLGRNPLSGLLSVLLGDLGLPSLGSASTEGLQIPAIRPEPDPSLPVPGLAGTGLPDLGLDSLGLSGPDLPSEAPPSTGTAEAADLAELLTVRLSLGTVRFTVYDRAVVAEASSMRVQVFAKLPGGARFPVLDAGIGLLSAAVALPAPIRAESSPAPVPSLSTTRLGTDAPKSVDVAGKSDSLALTGIGGVLTLLGVGVLLVIAGRGIHLLAKRRGGD</sequence>
<evidence type="ECO:0000313" key="4">
    <source>
        <dbReference type="Proteomes" id="UP001165079"/>
    </source>
</evidence>
<gene>
    <name evidence="3" type="ORF">Afil01_20310</name>
</gene>
<feature type="transmembrane region" description="Helical" evidence="2">
    <location>
        <begin position="486"/>
        <end position="508"/>
    </location>
</feature>
<feature type="region of interest" description="Disordered" evidence="1">
    <location>
        <begin position="364"/>
        <end position="384"/>
    </location>
</feature>
<comment type="caution">
    <text evidence="3">The sequence shown here is derived from an EMBL/GenBank/DDBJ whole genome shotgun (WGS) entry which is preliminary data.</text>
</comment>
<feature type="region of interest" description="Disordered" evidence="1">
    <location>
        <begin position="277"/>
        <end position="296"/>
    </location>
</feature>
<protein>
    <submittedName>
        <fullName evidence="3">Uncharacterized protein</fullName>
    </submittedName>
</protein>
<accession>A0A9W6W849</accession>
<evidence type="ECO:0000256" key="2">
    <source>
        <dbReference type="SAM" id="Phobius"/>
    </source>
</evidence>
<name>A0A9W6W849_9ACTN</name>
<reference evidence="3" key="1">
    <citation type="submission" date="2023-03" db="EMBL/GenBank/DDBJ databases">
        <title>Actinorhabdospora filicis NBRC 111898.</title>
        <authorList>
            <person name="Ichikawa N."/>
            <person name="Sato H."/>
            <person name="Tonouchi N."/>
        </authorList>
    </citation>
    <scope>NUCLEOTIDE SEQUENCE</scope>
    <source>
        <strain evidence="3">NBRC 111898</strain>
    </source>
</reference>
<evidence type="ECO:0000313" key="3">
    <source>
        <dbReference type="EMBL" id="GLZ77224.1"/>
    </source>
</evidence>
<keyword evidence="4" id="KW-1185">Reference proteome</keyword>
<dbReference type="RefSeq" id="WP_285662353.1">
    <property type="nucleotide sequence ID" value="NZ_BSTX01000001.1"/>
</dbReference>
<keyword evidence="2" id="KW-0812">Transmembrane</keyword>